<dbReference type="STRING" id="5722.A2E1C8"/>
<dbReference type="GO" id="GO:0005829">
    <property type="term" value="C:cytosol"/>
    <property type="evidence" value="ECO:0000318"/>
    <property type="project" value="GO_Central"/>
</dbReference>
<evidence type="ECO:0000313" key="5">
    <source>
        <dbReference type="EMBL" id="EAY13495.1"/>
    </source>
</evidence>
<organism evidence="5 6">
    <name type="scientific">Trichomonas vaginalis (strain ATCC PRA-98 / G3)</name>
    <dbReference type="NCBI Taxonomy" id="412133"/>
    <lineage>
        <taxon>Eukaryota</taxon>
        <taxon>Metamonada</taxon>
        <taxon>Parabasalia</taxon>
        <taxon>Trichomonadida</taxon>
        <taxon>Trichomonadidae</taxon>
        <taxon>Trichomonas</taxon>
    </lineage>
</organism>
<keyword evidence="2" id="KW-0808">Transferase</keyword>
<dbReference type="AlphaFoldDB" id="A2E1C8"/>
<accession>A2E1C8</accession>
<name>A2E1C8_TRIV3</name>
<proteinExistence type="predicted"/>
<feature type="domain" description="DUF4346" evidence="4">
    <location>
        <begin position="397"/>
        <end position="474"/>
    </location>
</feature>
<feature type="domain" description="Thymidylate synthase/dCMP hydroxymethylase" evidence="3">
    <location>
        <begin position="279"/>
        <end position="388"/>
    </location>
</feature>
<evidence type="ECO:0000259" key="3">
    <source>
        <dbReference type="Pfam" id="PF00303"/>
    </source>
</evidence>
<reference evidence="5" key="1">
    <citation type="submission" date="2006-10" db="EMBL/GenBank/DDBJ databases">
        <authorList>
            <person name="Amadeo P."/>
            <person name="Zhao Q."/>
            <person name="Wortman J."/>
            <person name="Fraser-Liggett C."/>
            <person name="Carlton J."/>
        </authorList>
    </citation>
    <scope>NUCLEOTIDE SEQUENCE</scope>
    <source>
        <strain evidence="5">G3</strain>
    </source>
</reference>
<dbReference type="SMR" id="A2E1C8"/>
<dbReference type="PANTHER" id="PTHR11548:SF1">
    <property type="entry name" value="THYMIDYLATE SYNTHASE 1"/>
    <property type="match status" value="1"/>
</dbReference>
<evidence type="ECO:0000259" key="4">
    <source>
        <dbReference type="Pfam" id="PF14251"/>
    </source>
</evidence>
<dbReference type="RefSeq" id="XP_001325718.1">
    <property type="nucleotide sequence ID" value="XM_001325683.1"/>
</dbReference>
<dbReference type="GO" id="GO:0006231">
    <property type="term" value="P:dTMP biosynthetic process"/>
    <property type="evidence" value="ECO:0000318"/>
    <property type="project" value="GO_Central"/>
</dbReference>
<dbReference type="InterPro" id="IPR025595">
    <property type="entry name" value="PterinBD-DUF4346"/>
</dbReference>
<dbReference type="InterPro" id="IPR023451">
    <property type="entry name" value="Thymidate_synth/dCMP_Mease_dom"/>
</dbReference>
<protein>
    <submittedName>
        <fullName evidence="5">Uncharacterized protein</fullName>
    </submittedName>
</protein>
<dbReference type="KEGG" id="tva:4771478"/>
<dbReference type="GO" id="GO:0004799">
    <property type="term" value="F:thymidylate synthase activity"/>
    <property type="evidence" value="ECO:0000318"/>
    <property type="project" value="GO_Central"/>
</dbReference>
<dbReference type="Pfam" id="PF14251">
    <property type="entry name" value="PterinBD-DUF4346"/>
    <property type="match status" value="1"/>
</dbReference>
<dbReference type="Pfam" id="PF00303">
    <property type="entry name" value="Thymidylat_synt"/>
    <property type="match status" value="1"/>
</dbReference>
<evidence type="ECO:0000256" key="2">
    <source>
        <dbReference type="ARBA" id="ARBA00022679"/>
    </source>
</evidence>
<sequence>MSSVPEFPFYFKQQITISNKEGRTGIITYWSKRNSIEELLNKLELSEEDRASLLCIGNLYTFDGLKYIILNSFLSNNISSYVFYGNDMNKIKEQARNMFTKDSEQYNEIKKQLIQNCDADVDFIMNTFVDRFKDHIYFVDFGQEQALAETIHQCRDIPARQITLTFYKYEFNQQNNQFPSEKSAFIVRDNDLQRLWKKVIHKIIEFGEFKKRNSIGESYYELIDFTYVLEAENRKYETIETTGEVPITDEFLKHYITEIISDKVPPGLSYTYGNRIARHLDATVKKLQTDPVTRQAHISLWLDQDVSSPNPPCLTDIDFNLQKNRLFMTCHFRSHDAFAALRSNMYGLVKLQEKVISQLPGVREGPLVLMANSSHIYERDIDTIKRSIVFGPECNADKRGYFTVAVEEKNIVICHYDYENKLLHKWCFDSSSVDINVMDQVGFYVTDVHHAMYLMKEVTIAVLCAQKGQTYVQDETWP</sequence>
<evidence type="ECO:0000313" key="6">
    <source>
        <dbReference type="Proteomes" id="UP000001542"/>
    </source>
</evidence>
<dbReference type="Proteomes" id="UP000001542">
    <property type="component" value="Unassembled WGS sequence"/>
</dbReference>
<dbReference type="EMBL" id="DS113284">
    <property type="protein sequence ID" value="EAY13495.1"/>
    <property type="molecule type" value="Genomic_DNA"/>
</dbReference>
<dbReference type="OrthoDB" id="10478101at2759"/>
<reference evidence="5" key="2">
    <citation type="journal article" date="2007" name="Science">
        <title>Draft genome sequence of the sexually transmitted pathogen Trichomonas vaginalis.</title>
        <authorList>
            <person name="Carlton J.M."/>
            <person name="Hirt R.P."/>
            <person name="Silva J.C."/>
            <person name="Delcher A.L."/>
            <person name="Schatz M."/>
            <person name="Zhao Q."/>
            <person name="Wortman J.R."/>
            <person name="Bidwell S.L."/>
            <person name="Alsmark U.C.M."/>
            <person name="Besteiro S."/>
            <person name="Sicheritz-Ponten T."/>
            <person name="Noel C.J."/>
            <person name="Dacks J.B."/>
            <person name="Foster P.G."/>
            <person name="Simillion C."/>
            <person name="Van de Peer Y."/>
            <person name="Miranda-Saavedra D."/>
            <person name="Barton G.J."/>
            <person name="Westrop G.D."/>
            <person name="Mueller S."/>
            <person name="Dessi D."/>
            <person name="Fiori P.L."/>
            <person name="Ren Q."/>
            <person name="Paulsen I."/>
            <person name="Zhang H."/>
            <person name="Bastida-Corcuera F.D."/>
            <person name="Simoes-Barbosa A."/>
            <person name="Brown M.T."/>
            <person name="Hayes R.D."/>
            <person name="Mukherjee M."/>
            <person name="Okumura C.Y."/>
            <person name="Schneider R."/>
            <person name="Smith A.J."/>
            <person name="Vanacova S."/>
            <person name="Villalvazo M."/>
            <person name="Haas B.J."/>
            <person name="Pertea M."/>
            <person name="Feldblyum T.V."/>
            <person name="Utterback T.R."/>
            <person name="Shu C.L."/>
            <person name="Osoegawa K."/>
            <person name="de Jong P.J."/>
            <person name="Hrdy I."/>
            <person name="Horvathova L."/>
            <person name="Zubacova Z."/>
            <person name="Dolezal P."/>
            <person name="Malik S.B."/>
            <person name="Logsdon J.M. Jr."/>
            <person name="Henze K."/>
            <person name="Gupta A."/>
            <person name="Wang C.C."/>
            <person name="Dunne R.L."/>
            <person name="Upcroft J.A."/>
            <person name="Upcroft P."/>
            <person name="White O."/>
            <person name="Salzberg S.L."/>
            <person name="Tang P."/>
            <person name="Chiu C.-H."/>
            <person name="Lee Y.-S."/>
            <person name="Embley T.M."/>
            <person name="Coombs G.H."/>
            <person name="Mottram J.C."/>
            <person name="Tachezy J."/>
            <person name="Fraser-Liggett C.M."/>
            <person name="Johnson P.J."/>
        </authorList>
    </citation>
    <scope>NUCLEOTIDE SEQUENCE [LARGE SCALE GENOMIC DNA]</scope>
    <source>
        <strain evidence="5">G3</strain>
    </source>
</reference>
<dbReference type="GO" id="GO:0032259">
    <property type="term" value="P:methylation"/>
    <property type="evidence" value="ECO:0007669"/>
    <property type="project" value="UniProtKB-KW"/>
</dbReference>
<dbReference type="InterPro" id="IPR036926">
    <property type="entry name" value="Thymidate_synth/dCMP_Mease_sf"/>
</dbReference>
<dbReference type="GO" id="GO:0005739">
    <property type="term" value="C:mitochondrion"/>
    <property type="evidence" value="ECO:0000318"/>
    <property type="project" value="GO_Central"/>
</dbReference>
<dbReference type="PANTHER" id="PTHR11548">
    <property type="entry name" value="THYMIDYLATE SYNTHASE 1"/>
    <property type="match status" value="1"/>
</dbReference>
<dbReference type="InterPro" id="IPR045097">
    <property type="entry name" value="Thymidate_synth/dCMP_Mease"/>
</dbReference>
<dbReference type="SUPFAM" id="SSF55831">
    <property type="entry name" value="Thymidylate synthase/dCMP hydroxymethylase"/>
    <property type="match status" value="1"/>
</dbReference>
<dbReference type="InParanoid" id="A2E1C8"/>
<dbReference type="Gene3D" id="3.30.572.10">
    <property type="entry name" value="Thymidylate synthase/dCMP hydroxymethylase domain"/>
    <property type="match status" value="1"/>
</dbReference>
<keyword evidence="1" id="KW-0489">Methyltransferase</keyword>
<evidence type="ECO:0000256" key="1">
    <source>
        <dbReference type="ARBA" id="ARBA00022603"/>
    </source>
</evidence>
<dbReference type="VEuPathDB" id="TrichDB:TVAG_343240"/>
<dbReference type="VEuPathDB" id="TrichDB:TVAGG3_0320270"/>
<keyword evidence="6" id="KW-1185">Reference proteome</keyword>
<gene>
    <name evidence="5" type="ORF">TVAG_343240</name>
</gene>